<gene>
    <name evidence="1" type="ORF">ACMD2_23600</name>
</gene>
<reference evidence="1 2" key="1">
    <citation type="journal article" date="2016" name="DNA Res.">
        <title>The draft genome of MD-2 pineapple using hybrid error correction of long reads.</title>
        <authorList>
            <person name="Redwan R.M."/>
            <person name="Saidin A."/>
            <person name="Kumar S.V."/>
        </authorList>
    </citation>
    <scope>NUCLEOTIDE SEQUENCE [LARGE SCALE GENOMIC DNA]</scope>
    <source>
        <strain evidence="2">cv. MD2</strain>
        <tissue evidence="1">Leaf</tissue>
    </source>
</reference>
<evidence type="ECO:0000313" key="2">
    <source>
        <dbReference type="Proteomes" id="UP000092600"/>
    </source>
</evidence>
<accession>A0A199UHQ5</accession>
<sequence length="250" mass="28383">MADGCLSDERKPQGVRSTSGLLMNSLLILEKWLSISGFAHVGIQSAYPQLLYTLHASWKTQAEICKVTGLTEDKDKDKHPEIVKQSSTRDFLETDHIFKEKGEKTISSRDVNQEAFWQPTVPFVVPKPRLDREKDQMSDQGINLNETKPKLTESNQRVILDMKINTSENRWMSQAPSISISATKGLERRLHLYPADLLIRGLPNNKRAVILLRPFKRGGQKEGGLRTHGPSRNLRRYFALFLGALSLLVY</sequence>
<name>A0A199UHQ5_ANACO</name>
<dbReference type="AlphaFoldDB" id="A0A199UHQ5"/>
<proteinExistence type="predicted"/>
<dbReference type="Proteomes" id="UP000092600">
    <property type="component" value="Unassembled WGS sequence"/>
</dbReference>
<dbReference type="STRING" id="4615.A0A199UHQ5"/>
<organism evidence="1 2">
    <name type="scientific">Ananas comosus</name>
    <name type="common">Pineapple</name>
    <name type="synonym">Ananas ananas</name>
    <dbReference type="NCBI Taxonomy" id="4615"/>
    <lineage>
        <taxon>Eukaryota</taxon>
        <taxon>Viridiplantae</taxon>
        <taxon>Streptophyta</taxon>
        <taxon>Embryophyta</taxon>
        <taxon>Tracheophyta</taxon>
        <taxon>Spermatophyta</taxon>
        <taxon>Magnoliopsida</taxon>
        <taxon>Liliopsida</taxon>
        <taxon>Poales</taxon>
        <taxon>Bromeliaceae</taxon>
        <taxon>Bromelioideae</taxon>
        <taxon>Ananas</taxon>
    </lineage>
</organism>
<evidence type="ECO:0000313" key="1">
    <source>
        <dbReference type="EMBL" id="OAY64269.1"/>
    </source>
</evidence>
<dbReference type="EMBL" id="LSRQ01008087">
    <property type="protein sequence ID" value="OAY64269.1"/>
    <property type="molecule type" value="Genomic_DNA"/>
</dbReference>
<protein>
    <submittedName>
        <fullName evidence="1">Uncharacterized protein</fullName>
    </submittedName>
</protein>
<comment type="caution">
    <text evidence="1">The sequence shown here is derived from an EMBL/GenBank/DDBJ whole genome shotgun (WGS) entry which is preliminary data.</text>
</comment>